<reference evidence="3 4" key="1">
    <citation type="submission" date="2016-03" db="EMBL/GenBank/DDBJ databases">
        <title>How can Kluyveromyces marxianus grow so fast - potential evolutionary course in Saccharomyces Complex revealed by comparative genomics.</title>
        <authorList>
            <person name="Mo W."/>
            <person name="Lu W."/>
            <person name="Yang X."/>
            <person name="Qi J."/>
            <person name="Lv H."/>
        </authorList>
    </citation>
    <scope>NUCLEOTIDE SEQUENCE [LARGE SCALE GENOMIC DNA]</scope>
    <source>
        <strain evidence="3 4">FIM1</strain>
    </source>
</reference>
<feature type="compositionally biased region" description="Acidic residues" evidence="1">
    <location>
        <begin position="152"/>
        <end position="171"/>
    </location>
</feature>
<feature type="region of interest" description="Disordered" evidence="1">
    <location>
        <begin position="142"/>
        <end position="171"/>
    </location>
</feature>
<name>A0ABX6F1C2_KLUMA</name>
<gene>
    <name evidence="3" type="ORF">FIM1_5026</name>
</gene>
<keyword evidence="4" id="KW-1185">Reference proteome</keyword>
<reference evidence="3 4" key="2">
    <citation type="submission" date="2019-11" db="EMBL/GenBank/DDBJ databases">
        <authorList>
            <person name="Lu H."/>
        </authorList>
    </citation>
    <scope>NUCLEOTIDE SEQUENCE [LARGE SCALE GENOMIC DNA]</scope>
    <source>
        <strain evidence="3 4">FIM1</strain>
    </source>
</reference>
<proteinExistence type="predicted"/>
<dbReference type="InterPro" id="IPR041667">
    <property type="entry name" value="Cupin_8"/>
</dbReference>
<dbReference type="PANTHER" id="PTHR12461">
    <property type="entry name" value="HYPOXIA-INDUCIBLE FACTOR 1 ALPHA INHIBITOR-RELATED"/>
    <property type="match status" value="1"/>
</dbReference>
<dbReference type="InterPro" id="IPR003347">
    <property type="entry name" value="JmjC_dom"/>
</dbReference>
<dbReference type="Pfam" id="PF13621">
    <property type="entry name" value="Cupin_8"/>
    <property type="match status" value="1"/>
</dbReference>
<dbReference type="SMART" id="SM00558">
    <property type="entry name" value="JmjC"/>
    <property type="match status" value="1"/>
</dbReference>
<sequence length="518" mass="59379">MSKRATIAVESNELKKLKDANSLLDSNYNGFKVLEDGIELDTIPIPKTPTEIRQFYNEYVKKRKPCRFSERVDSFDWDLLKPENIKNLLDNTTLQIEKKTDGGFGSGSKRLAMDFYDFLDSLAAGNYDLYLTTQYAEHEVIDKCPKNQNTDEGSEEEIEGEEEDDDEEEETGVYAFPDNASDVSSTDSINFNDLHDDFEEMEEEDEGFEDLSYLVKELYQPPLDTLISSIPEQLPFLKLIPQQINLWIGAAKEQEDNQAFLKDFDPDDKKLGLGRNVPGGGSSSGLHHDHADNIYIPIKGHKRFTLFAPSDVSKMYTVGDVDELYDTGIINYKRNEKSPQWNKLRRDGAIETLYAEHRLEDPNISEEERKIMENILNDDNANQKDLSSSENVNHLDPPSFSTIPPTVVHLDKVVDEVTRKNIEKVSRKKWPEFFNAHRITVDLKPGEMLYLPTGWFHEVTSFGFREPSEDSSDIHVAVNYWLMPPTGDSIESMYSDDYWQTYFQSVSNALKEARRGAH</sequence>
<evidence type="ECO:0000313" key="4">
    <source>
        <dbReference type="Proteomes" id="UP000422736"/>
    </source>
</evidence>
<dbReference type="PROSITE" id="PS51184">
    <property type="entry name" value="JMJC"/>
    <property type="match status" value="1"/>
</dbReference>
<feature type="domain" description="JmjC" evidence="2">
    <location>
        <begin position="241"/>
        <end position="497"/>
    </location>
</feature>
<protein>
    <submittedName>
        <fullName evidence="3">JmjC domain-containing protein 4</fullName>
    </submittedName>
</protein>
<dbReference type="EMBL" id="CP015060">
    <property type="protein sequence ID" value="QGN17817.1"/>
    <property type="molecule type" value="Genomic_DNA"/>
</dbReference>
<dbReference type="Proteomes" id="UP000422736">
    <property type="component" value="Chromosome 8"/>
</dbReference>
<evidence type="ECO:0000313" key="3">
    <source>
        <dbReference type="EMBL" id="QGN17817.1"/>
    </source>
</evidence>
<organism evidence="3 4">
    <name type="scientific">Kluyveromyces marxianus</name>
    <name type="common">Yeast</name>
    <name type="synonym">Candida kefyr</name>
    <dbReference type="NCBI Taxonomy" id="4911"/>
    <lineage>
        <taxon>Eukaryota</taxon>
        <taxon>Fungi</taxon>
        <taxon>Dikarya</taxon>
        <taxon>Ascomycota</taxon>
        <taxon>Saccharomycotina</taxon>
        <taxon>Saccharomycetes</taxon>
        <taxon>Saccharomycetales</taxon>
        <taxon>Saccharomycetaceae</taxon>
        <taxon>Kluyveromyces</taxon>
    </lineage>
</organism>
<evidence type="ECO:0000256" key="1">
    <source>
        <dbReference type="SAM" id="MobiDB-lite"/>
    </source>
</evidence>
<evidence type="ECO:0000259" key="2">
    <source>
        <dbReference type="PROSITE" id="PS51184"/>
    </source>
</evidence>
<dbReference type="PANTHER" id="PTHR12461:SF100">
    <property type="entry name" value="JMJC DOMAIN-CONTAINING PROTEIN 4"/>
    <property type="match status" value="1"/>
</dbReference>
<dbReference type="SUPFAM" id="SSF51197">
    <property type="entry name" value="Clavaminate synthase-like"/>
    <property type="match status" value="1"/>
</dbReference>
<accession>A0ABX6F1C2</accession>
<dbReference type="Gene3D" id="2.60.120.650">
    <property type="entry name" value="Cupin"/>
    <property type="match status" value="1"/>
</dbReference>